<dbReference type="OrthoDB" id="1522941at2"/>
<protein>
    <submittedName>
        <fullName evidence="2">Acyl-CoA reductase</fullName>
    </submittedName>
</protein>
<dbReference type="GO" id="GO:0008218">
    <property type="term" value="P:bioluminescence"/>
    <property type="evidence" value="ECO:0007669"/>
    <property type="project" value="InterPro"/>
</dbReference>
<dbReference type="InterPro" id="IPR008670">
    <property type="entry name" value="CoA_reduct_LuxC"/>
</dbReference>
<evidence type="ECO:0000313" key="2">
    <source>
        <dbReference type="EMBL" id="RMB64049.1"/>
    </source>
</evidence>
<dbReference type="Pfam" id="PF05893">
    <property type="entry name" value="LuxC"/>
    <property type="match status" value="1"/>
</dbReference>
<keyword evidence="1" id="KW-0521">NADP</keyword>
<dbReference type="AlphaFoldDB" id="A0A3M0GS48"/>
<dbReference type="Proteomes" id="UP000281985">
    <property type="component" value="Unassembled WGS sequence"/>
</dbReference>
<evidence type="ECO:0000313" key="3">
    <source>
        <dbReference type="Proteomes" id="UP000281985"/>
    </source>
</evidence>
<comment type="caution">
    <text evidence="2">The sequence shown here is derived from an EMBL/GenBank/DDBJ whole genome shotgun (WGS) entry which is preliminary data.</text>
</comment>
<dbReference type="InterPro" id="IPR016161">
    <property type="entry name" value="Ald_DH/histidinol_DH"/>
</dbReference>
<keyword evidence="3" id="KW-1185">Reference proteome</keyword>
<dbReference type="RefSeq" id="WP_121915844.1">
    <property type="nucleotide sequence ID" value="NZ_REFV01000001.1"/>
</dbReference>
<organism evidence="2 3">
    <name type="scientific">Dokdonia sinensis</name>
    <dbReference type="NCBI Taxonomy" id="2479847"/>
    <lineage>
        <taxon>Bacteria</taxon>
        <taxon>Pseudomonadati</taxon>
        <taxon>Bacteroidota</taxon>
        <taxon>Flavobacteriia</taxon>
        <taxon>Flavobacteriales</taxon>
        <taxon>Flavobacteriaceae</taxon>
        <taxon>Dokdonia</taxon>
    </lineage>
</organism>
<gene>
    <name evidence="2" type="ORF">EAX61_01325</name>
</gene>
<proteinExistence type="predicted"/>
<name>A0A3M0GS48_9FLAO</name>
<reference evidence="2 3" key="1">
    <citation type="submission" date="2018-10" db="EMBL/GenBank/DDBJ databases">
        <title>Dokdonia luteus sp. nov., isolated from sea water.</title>
        <authorList>
            <person name="Zhou L.Y."/>
            <person name="Du Z.J."/>
        </authorList>
    </citation>
    <scope>NUCLEOTIDE SEQUENCE [LARGE SCALE GENOMIC DNA]</scope>
    <source>
        <strain evidence="2 3">SH27</strain>
    </source>
</reference>
<sequence>MNLQQRINAFDALGTFLSQFSRKEIAQKKNIPHNDLFFDGFRHQMKLAGEHNNWFTEENILYAIEGWSQSLTEAKLNKWLKGYATLTTLSTNFAKADSDAAEKADSQKTVAVIMAGNIPLVGFHDFLSVLITGHNFVGKQSSNDKHLLPFLAKYLEYVEPAFKGRIAFTEEKLPEHDAVIATGSDNTARYFEYYFGKKPNIIRKNRNSVAVLTGKETQEELEALGEDVFRYFGLGCRNVSKLYVPEDYDFDAFFKAMYPWHTMMDKAKYANNYDYNKAVYLMSLFDLLENGFLMLKEDESYGSPIATLFYEKYSAPEALAEKLSADNEKIQCVVSSHFRESDITTIPFGKTQQPELHDYADGVDTIEFLTTI</sequence>
<evidence type="ECO:0000256" key="1">
    <source>
        <dbReference type="ARBA" id="ARBA00022857"/>
    </source>
</evidence>
<dbReference type="EMBL" id="REFV01000001">
    <property type="protein sequence ID" value="RMB64049.1"/>
    <property type="molecule type" value="Genomic_DNA"/>
</dbReference>
<dbReference type="SUPFAM" id="SSF53720">
    <property type="entry name" value="ALDH-like"/>
    <property type="match status" value="1"/>
</dbReference>
<dbReference type="GO" id="GO:0003995">
    <property type="term" value="F:acyl-CoA dehydrogenase activity"/>
    <property type="evidence" value="ECO:0007669"/>
    <property type="project" value="InterPro"/>
</dbReference>
<accession>A0A3M0GS48</accession>